<keyword evidence="4" id="KW-1185">Reference proteome</keyword>
<dbReference type="STRING" id="6573.A0A210PG29"/>
<evidence type="ECO:0000313" key="4">
    <source>
        <dbReference type="Proteomes" id="UP000242188"/>
    </source>
</evidence>
<dbReference type="GO" id="GO:0005861">
    <property type="term" value="C:troponin complex"/>
    <property type="evidence" value="ECO:0007669"/>
    <property type="project" value="InterPro"/>
</dbReference>
<feature type="compositionally biased region" description="Low complexity" evidence="2">
    <location>
        <begin position="64"/>
        <end position="73"/>
    </location>
</feature>
<feature type="region of interest" description="Disordered" evidence="2">
    <location>
        <begin position="200"/>
        <end position="234"/>
    </location>
</feature>
<feature type="compositionally biased region" description="Polar residues" evidence="2">
    <location>
        <begin position="436"/>
        <end position="453"/>
    </location>
</feature>
<evidence type="ECO:0000256" key="1">
    <source>
        <dbReference type="ARBA" id="ARBA00009930"/>
    </source>
</evidence>
<feature type="compositionally biased region" description="Basic and acidic residues" evidence="2">
    <location>
        <begin position="426"/>
        <end position="435"/>
    </location>
</feature>
<proteinExistence type="inferred from homology"/>
<feature type="region of interest" description="Disordered" evidence="2">
    <location>
        <begin position="376"/>
        <end position="522"/>
    </location>
</feature>
<evidence type="ECO:0000256" key="2">
    <source>
        <dbReference type="SAM" id="MobiDB-lite"/>
    </source>
</evidence>
<feature type="compositionally biased region" description="Low complexity" evidence="2">
    <location>
        <begin position="402"/>
        <end position="412"/>
    </location>
</feature>
<feature type="region of interest" description="Disordered" evidence="2">
    <location>
        <begin position="634"/>
        <end position="675"/>
    </location>
</feature>
<sequence>MSSLEERRAARAARRRKQDDNEGGEEQEETTSRRSRRRQEEDEEDTTSSYRSRRNRGGNDEDSYSAPAEPAYDAEADNRRRQQQEEEEAAARAAEEEYNRQQEELRRQRQEEERQRREEEQRRQQNKERIEVQEPQRYQKALQERKKLETRLKSDTNGDTRNENAKVEGSEKWSKNSFSTSIEVRRISEEGKAGKLKSFFETKEDATPKMNGHTPVPVKRQNSIQSPSVDGMEDNPLNLVQEQLVKFETSMHLHNTPRVEPKKHREIEIKIIAQGPDRLKDIQKKFQGEKTMVNGNSPRLGKFSSSEQHINEKTDSWRDNRAVLGRWHHDQTDNDLTKRTFRSTSTISLNTEISASEQVRRKSEKISLLTARFNSVDSPKGEVTSPLSPRDGSSLRRKWSLSSDTSSDTTDSVVTRWRARNSVSKLTDRWQHDQTDYPNSNFSRQRPQSSLSPEHNKENRLPTVRRSNSLNLDRSYTGRLEEEERLRLEREEQEREEEARRMAEEQKKKKKKGLGGLSPEKKKMLKKLIMQKAAEDLKNEAKAKAEAKEKYINDLVPKFSTDGKDVAALQALCKDFHKKLASLEEDVYDWEAKIRKQDFEINELTLKVNDTKGKFVKPVLRKVNKTESKLDKIQRKEAKKSDFRDNLKSSSKHAVDEEGGEGEGEAEAEAEVSAE</sequence>
<feature type="compositionally biased region" description="Basic and acidic residues" evidence="2">
    <location>
        <begin position="142"/>
        <end position="174"/>
    </location>
</feature>
<dbReference type="SUPFAM" id="SSF90250">
    <property type="entry name" value="Troponin coil-coiled subunits"/>
    <property type="match status" value="1"/>
</dbReference>
<dbReference type="InterPro" id="IPR050875">
    <property type="entry name" value="Troponin_I"/>
</dbReference>
<dbReference type="GO" id="GO:0006936">
    <property type="term" value="P:muscle contraction"/>
    <property type="evidence" value="ECO:0007669"/>
    <property type="project" value="TreeGrafter"/>
</dbReference>
<accession>A0A210PG29</accession>
<dbReference type="InterPro" id="IPR038077">
    <property type="entry name" value="Troponin_sf"/>
</dbReference>
<comment type="caution">
    <text evidence="3">The sequence shown here is derived from an EMBL/GenBank/DDBJ whole genome shotgun (WGS) entry which is preliminary data.</text>
</comment>
<feature type="compositionally biased region" description="Polar residues" evidence="2">
    <location>
        <begin position="465"/>
        <end position="474"/>
    </location>
</feature>
<dbReference type="Pfam" id="PF00992">
    <property type="entry name" value="Troponin"/>
    <property type="match status" value="1"/>
</dbReference>
<reference evidence="3 4" key="1">
    <citation type="journal article" date="2017" name="Nat. Ecol. Evol.">
        <title>Scallop genome provides insights into evolution of bilaterian karyotype and development.</title>
        <authorList>
            <person name="Wang S."/>
            <person name="Zhang J."/>
            <person name="Jiao W."/>
            <person name="Li J."/>
            <person name="Xun X."/>
            <person name="Sun Y."/>
            <person name="Guo X."/>
            <person name="Huan P."/>
            <person name="Dong B."/>
            <person name="Zhang L."/>
            <person name="Hu X."/>
            <person name="Sun X."/>
            <person name="Wang J."/>
            <person name="Zhao C."/>
            <person name="Wang Y."/>
            <person name="Wang D."/>
            <person name="Huang X."/>
            <person name="Wang R."/>
            <person name="Lv J."/>
            <person name="Li Y."/>
            <person name="Zhang Z."/>
            <person name="Liu B."/>
            <person name="Lu W."/>
            <person name="Hui Y."/>
            <person name="Liang J."/>
            <person name="Zhou Z."/>
            <person name="Hou R."/>
            <person name="Li X."/>
            <person name="Liu Y."/>
            <person name="Li H."/>
            <person name="Ning X."/>
            <person name="Lin Y."/>
            <person name="Zhao L."/>
            <person name="Xing Q."/>
            <person name="Dou J."/>
            <person name="Li Y."/>
            <person name="Mao J."/>
            <person name="Guo H."/>
            <person name="Dou H."/>
            <person name="Li T."/>
            <person name="Mu C."/>
            <person name="Jiang W."/>
            <person name="Fu Q."/>
            <person name="Fu X."/>
            <person name="Miao Y."/>
            <person name="Liu J."/>
            <person name="Yu Q."/>
            <person name="Li R."/>
            <person name="Liao H."/>
            <person name="Li X."/>
            <person name="Kong Y."/>
            <person name="Jiang Z."/>
            <person name="Chourrout D."/>
            <person name="Li R."/>
            <person name="Bao Z."/>
        </authorList>
    </citation>
    <scope>NUCLEOTIDE SEQUENCE [LARGE SCALE GENOMIC DNA]</scope>
    <source>
        <strain evidence="3 4">PY_sf001</strain>
    </source>
</reference>
<evidence type="ECO:0000313" key="3">
    <source>
        <dbReference type="EMBL" id="OWF35453.1"/>
    </source>
</evidence>
<organism evidence="3 4">
    <name type="scientific">Mizuhopecten yessoensis</name>
    <name type="common">Japanese scallop</name>
    <name type="synonym">Patinopecten yessoensis</name>
    <dbReference type="NCBI Taxonomy" id="6573"/>
    <lineage>
        <taxon>Eukaryota</taxon>
        <taxon>Metazoa</taxon>
        <taxon>Spiralia</taxon>
        <taxon>Lophotrochozoa</taxon>
        <taxon>Mollusca</taxon>
        <taxon>Bivalvia</taxon>
        <taxon>Autobranchia</taxon>
        <taxon>Pteriomorphia</taxon>
        <taxon>Pectinida</taxon>
        <taxon>Pectinoidea</taxon>
        <taxon>Pectinidae</taxon>
        <taxon>Mizuhopecten</taxon>
    </lineage>
</organism>
<protein>
    <submittedName>
        <fullName evidence="3">Troponin I</fullName>
    </submittedName>
</protein>
<dbReference type="InterPro" id="IPR001978">
    <property type="entry name" value="Troponin"/>
</dbReference>
<dbReference type="EMBL" id="NEDP02076726">
    <property type="protein sequence ID" value="OWF35453.1"/>
    <property type="molecule type" value="Genomic_DNA"/>
</dbReference>
<feature type="region of interest" description="Disordered" evidence="2">
    <location>
        <begin position="1"/>
        <end position="180"/>
    </location>
</feature>
<feature type="compositionally biased region" description="Basic and acidic residues" evidence="2">
    <location>
        <begin position="634"/>
        <end position="647"/>
    </location>
</feature>
<dbReference type="PANTHER" id="PTHR13738">
    <property type="entry name" value="TROPONIN I"/>
    <property type="match status" value="1"/>
</dbReference>
<dbReference type="Gene3D" id="1.20.5.350">
    <property type="match status" value="1"/>
</dbReference>
<dbReference type="OrthoDB" id="6152931at2759"/>
<comment type="similarity">
    <text evidence="1">Belongs to the troponin I family.</text>
</comment>
<feature type="compositionally biased region" description="Basic and acidic residues" evidence="2">
    <location>
        <begin position="76"/>
        <end position="134"/>
    </location>
</feature>
<dbReference type="PANTHER" id="PTHR13738:SF1">
    <property type="entry name" value="TROPONIN I"/>
    <property type="match status" value="1"/>
</dbReference>
<dbReference type="AlphaFoldDB" id="A0A210PG29"/>
<feature type="compositionally biased region" description="Acidic residues" evidence="2">
    <location>
        <begin position="657"/>
        <end position="675"/>
    </location>
</feature>
<dbReference type="Proteomes" id="UP000242188">
    <property type="component" value="Unassembled WGS sequence"/>
</dbReference>
<name>A0A210PG29_MIZYE</name>
<feature type="compositionally biased region" description="Basic and acidic residues" evidence="2">
    <location>
        <begin position="479"/>
        <end position="507"/>
    </location>
</feature>
<gene>
    <name evidence="3" type="ORF">KP79_PYT18395</name>
</gene>